<comment type="caution">
    <text evidence="2">The sequence shown here is derived from an EMBL/GenBank/DDBJ whole genome shotgun (WGS) entry which is preliminary data.</text>
</comment>
<dbReference type="Pfam" id="PF02645">
    <property type="entry name" value="DegV"/>
    <property type="match status" value="1"/>
</dbReference>
<protein>
    <submittedName>
        <fullName evidence="2">DegV family protein</fullName>
    </submittedName>
</protein>
<keyword evidence="1" id="KW-0446">Lipid-binding</keyword>
<keyword evidence="3" id="KW-1185">Reference proteome</keyword>
<dbReference type="SUPFAM" id="SSF82549">
    <property type="entry name" value="DAK1/DegV-like"/>
    <property type="match status" value="1"/>
</dbReference>
<organism evidence="2 3">
    <name type="scientific">Deinococcus taklimakanensis</name>
    <dbReference type="NCBI Taxonomy" id="536443"/>
    <lineage>
        <taxon>Bacteria</taxon>
        <taxon>Thermotogati</taxon>
        <taxon>Deinococcota</taxon>
        <taxon>Deinococci</taxon>
        <taxon>Deinococcales</taxon>
        <taxon>Deinococcaceae</taxon>
        <taxon>Deinococcus</taxon>
    </lineage>
</organism>
<accession>A0ABW5P309</accession>
<dbReference type="PROSITE" id="PS51482">
    <property type="entry name" value="DEGV"/>
    <property type="match status" value="1"/>
</dbReference>
<dbReference type="RefSeq" id="WP_386843781.1">
    <property type="nucleotide sequence ID" value="NZ_JBHUMK010000021.1"/>
</dbReference>
<name>A0ABW5P309_9DEIO</name>
<dbReference type="PANTHER" id="PTHR33434:SF2">
    <property type="entry name" value="FATTY ACID-BINDING PROTEIN TM_1468"/>
    <property type="match status" value="1"/>
</dbReference>
<dbReference type="Gene3D" id="3.30.1180.10">
    <property type="match status" value="1"/>
</dbReference>
<reference evidence="3" key="1">
    <citation type="journal article" date="2019" name="Int. J. Syst. Evol. Microbiol.">
        <title>The Global Catalogue of Microorganisms (GCM) 10K type strain sequencing project: providing services to taxonomists for standard genome sequencing and annotation.</title>
        <authorList>
            <consortium name="The Broad Institute Genomics Platform"/>
            <consortium name="The Broad Institute Genome Sequencing Center for Infectious Disease"/>
            <person name="Wu L."/>
            <person name="Ma J."/>
        </authorList>
    </citation>
    <scope>NUCLEOTIDE SEQUENCE [LARGE SCALE GENOMIC DNA]</scope>
    <source>
        <strain evidence="3">KCTC 33842</strain>
    </source>
</reference>
<sequence>MPVIVTDSTCDLPPDTLRSLGVRCVPVTLRSADQRWHDGVDIGAEQVAHLLRRGEVLRSAPVTTEQFQETYRELLTEHDEVLSVHVGSGLSCTVGNARLAAAALAQETGGHGRIEVVDAGAPSLPLGVIVEAASRALSSGMTVPEVVSLIHRLRAEQFVEFTVLRLKFLRRVGSIRPSQERLGRLLNVRPVLSYHDGELVALRTVLPQDAARSIVLSLEATFPFEALHVTVGETSQTGSHVDQLIEQLNASALTIRHLERRALGAVLSANTGPGVYGLSAVPSRLLGAQADPLP</sequence>
<dbReference type="InterPro" id="IPR050270">
    <property type="entry name" value="DegV_domain_contain"/>
</dbReference>
<dbReference type="PANTHER" id="PTHR33434">
    <property type="entry name" value="DEGV DOMAIN-CONTAINING PROTEIN DR_1986-RELATED"/>
    <property type="match status" value="1"/>
</dbReference>
<proteinExistence type="predicted"/>
<dbReference type="Gene3D" id="3.40.50.10170">
    <property type="match status" value="1"/>
</dbReference>
<dbReference type="NCBIfam" id="TIGR00762">
    <property type="entry name" value="DegV"/>
    <property type="match status" value="1"/>
</dbReference>
<evidence type="ECO:0000313" key="2">
    <source>
        <dbReference type="EMBL" id="MFD2608870.1"/>
    </source>
</evidence>
<dbReference type="EMBL" id="JBHUMK010000021">
    <property type="protein sequence ID" value="MFD2608870.1"/>
    <property type="molecule type" value="Genomic_DNA"/>
</dbReference>
<dbReference type="InterPro" id="IPR003797">
    <property type="entry name" value="DegV"/>
</dbReference>
<dbReference type="InterPro" id="IPR043168">
    <property type="entry name" value="DegV_C"/>
</dbReference>
<evidence type="ECO:0000313" key="3">
    <source>
        <dbReference type="Proteomes" id="UP001597475"/>
    </source>
</evidence>
<evidence type="ECO:0000256" key="1">
    <source>
        <dbReference type="ARBA" id="ARBA00023121"/>
    </source>
</evidence>
<dbReference type="Proteomes" id="UP001597475">
    <property type="component" value="Unassembled WGS sequence"/>
</dbReference>
<gene>
    <name evidence="2" type="ORF">ACFSR9_05360</name>
</gene>